<dbReference type="Pfam" id="PF00534">
    <property type="entry name" value="Glycos_transf_1"/>
    <property type="match status" value="1"/>
</dbReference>
<proteinExistence type="inferred from homology"/>
<dbReference type="PANTHER" id="PTHR47779">
    <property type="entry name" value="SYNTHASE (CCG-9), PUTATIVE (AFU_ORTHOLOGUE AFUA_3G12100)-RELATED"/>
    <property type="match status" value="1"/>
</dbReference>
<evidence type="ECO:0000256" key="6">
    <source>
        <dbReference type="ARBA" id="ARBA00023277"/>
    </source>
</evidence>
<dbReference type="Pfam" id="PF21269">
    <property type="entry name" value="TreT_GT1"/>
    <property type="match status" value="1"/>
</dbReference>
<dbReference type="RefSeq" id="WP_216940520.1">
    <property type="nucleotide sequence ID" value="NZ_CP077062.1"/>
</dbReference>
<evidence type="ECO:0000313" key="9">
    <source>
        <dbReference type="EMBL" id="QWZ08773.1"/>
    </source>
</evidence>
<dbReference type="GO" id="GO:0016757">
    <property type="term" value="F:glycosyltransferase activity"/>
    <property type="evidence" value="ECO:0007669"/>
    <property type="project" value="UniProtKB-KW"/>
</dbReference>
<dbReference type="EC" id="2.4.-.-" evidence="9"/>
<evidence type="ECO:0000259" key="7">
    <source>
        <dbReference type="Pfam" id="PF00534"/>
    </source>
</evidence>
<dbReference type="Proteomes" id="UP000683575">
    <property type="component" value="Chromosome"/>
</dbReference>
<keyword evidence="3" id="KW-0313">Glucose metabolism</keyword>
<keyword evidence="5 9" id="KW-0808">Transferase</keyword>
<protein>
    <submittedName>
        <fullName evidence="9">Glycosyltransferase</fullName>
        <ecNumber evidence="9">2.4.-.-</ecNumber>
    </submittedName>
</protein>
<evidence type="ECO:0000256" key="5">
    <source>
        <dbReference type="ARBA" id="ARBA00022679"/>
    </source>
</evidence>
<evidence type="ECO:0000256" key="1">
    <source>
        <dbReference type="ARBA" id="ARBA00009481"/>
    </source>
</evidence>
<sequence>MQEIDVVPMKLDQLYALLPAERVAQFEERAAVARSLLHGGVVWNVSATAHGGGVAEMLQTLLSYVRGVGVDTRWLVLTGAPELFTVTKRVHNLLHGEPGDGGPLGPAELATVLAALADDVEDLAARVSPGDVVLLHDPQTAGMVDRLRARGVAVVWRCHVGRDTPNGLTDRAWEFLRPLLQAADGFVFSREAYAPDWCRTDRMRVIAPSIDPLSAKNRPLSAAEVQAALVHTGLVAGPNTLPDLHYVRRDGAAGTVRRHRDLVTDGGPVPAGARLVVQVSRWDRLKDMAGVLRGFVGALGTLPGDVHLVLAGPDPSYVSDDPEGAVVLQECRDLWRGLAPAERLRVHLVRLPMDSVDENAHLVNALQRRATVIVQKSLVEGFGLTVTEAMWKERPVVASAVGGLLDQIEDGRTGWLLPDPTDLAGLGATLGTVLGDPVRAAAVAAAGRASVHENYLGDRHLEAYVDLFGRLLR</sequence>
<gene>
    <name evidence="9" type="ORF">KRR39_02645</name>
</gene>
<dbReference type="PANTHER" id="PTHR47779:SF1">
    <property type="entry name" value="SYNTHASE (CCG-9), PUTATIVE (AFU_ORTHOLOGUE AFUA_3G12100)-RELATED"/>
    <property type="match status" value="1"/>
</dbReference>
<keyword evidence="4 9" id="KW-0328">Glycosyltransferase</keyword>
<keyword evidence="10" id="KW-1185">Reference proteome</keyword>
<evidence type="ECO:0000256" key="2">
    <source>
        <dbReference type="ARBA" id="ARBA00011738"/>
    </source>
</evidence>
<comment type="subunit">
    <text evidence="2">Homodimer.</text>
</comment>
<evidence type="ECO:0000256" key="3">
    <source>
        <dbReference type="ARBA" id="ARBA00022526"/>
    </source>
</evidence>
<keyword evidence="6" id="KW-0119">Carbohydrate metabolism</keyword>
<dbReference type="InterPro" id="IPR001296">
    <property type="entry name" value="Glyco_trans_1"/>
</dbReference>
<dbReference type="InterPro" id="IPR049438">
    <property type="entry name" value="TreT_GT1"/>
</dbReference>
<dbReference type="KEGG" id="nps:KRR39_02645"/>
<organism evidence="9 10">
    <name type="scientific">Nocardioides panacis</name>
    <dbReference type="NCBI Taxonomy" id="2849501"/>
    <lineage>
        <taxon>Bacteria</taxon>
        <taxon>Bacillati</taxon>
        <taxon>Actinomycetota</taxon>
        <taxon>Actinomycetes</taxon>
        <taxon>Propionibacteriales</taxon>
        <taxon>Nocardioidaceae</taxon>
        <taxon>Nocardioides</taxon>
    </lineage>
</organism>
<evidence type="ECO:0000256" key="4">
    <source>
        <dbReference type="ARBA" id="ARBA00022676"/>
    </source>
</evidence>
<reference evidence="9" key="1">
    <citation type="submission" date="2021-06" db="EMBL/GenBank/DDBJ databases">
        <title>Complete genome sequence of Nocardioides sp. G188.</title>
        <authorList>
            <person name="Im W.-T."/>
        </authorList>
    </citation>
    <scope>NUCLEOTIDE SEQUENCE</scope>
    <source>
        <strain evidence="9">G188</strain>
    </source>
</reference>
<accession>A0A975SZC4</accession>
<dbReference type="GO" id="GO:0006006">
    <property type="term" value="P:glucose metabolic process"/>
    <property type="evidence" value="ECO:0007669"/>
    <property type="project" value="UniProtKB-KW"/>
</dbReference>
<feature type="domain" description="Trehalose synthase N-terminal" evidence="8">
    <location>
        <begin position="44"/>
        <end position="195"/>
    </location>
</feature>
<dbReference type="EMBL" id="CP077062">
    <property type="protein sequence ID" value="QWZ08773.1"/>
    <property type="molecule type" value="Genomic_DNA"/>
</dbReference>
<comment type="similarity">
    <text evidence="1">Belongs to the glycosyltransferase group 1 family. Glycosyltransferase 4 subfamily.</text>
</comment>
<dbReference type="AlphaFoldDB" id="A0A975SZC4"/>
<evidence type="ECO:0000259" key="8">
    <source>
        <dbReference type="Pfam" id="PF21269"/>
    </source>
</evidence>
<feature type="domain" description="Glycosyl transferase family 1" evidence="7">
    <location>
        <begin position="305"/>
        <end position="437"/>
    </location>
</feature>
<name>A0A975SZC4_9ACTN</name>
<dbReference type="InterPro" id="IPR052078">
    <property type="entry name" value="Trehalose_Metab_GTase"/>
</dbReference>
<evidence type="ECO:0000313" key="10">
    <source>
        <dbReference type="Proteomes" id="UP000683575"/>
    </source>
</evidence>